<organism evidence="1">
    <name type="scientific">marine sediment metagenome</name>
    <dbReference type="NCBI Taxonomy" id="412755"/>
    <lineage>
        <taxon>unclassified sequences</taxon>
        <taxon>metagenomes</taxon>
        <taxon>ecological metagenomes</taxon>
    </lineage>
</organism>
<proteinExistence type="predicted"/>
<name>A0A0F9GQV3_9ZZZZ</name>
<gene>
    <name evidence="1" type="ORF">LCGC14_2154630</name>
</gene>
<protein>
    <submittedName>
        <fullName evidence="1">Uncharacterized protein</fullName>
    </submittedName>
</protein>
<accession>A0A0F9GQV3</accession>
<dbReference type="AlphaFoldDB" id="A0A0F9GQV3"/>
<reference evidence="1" key="1">
    <citation type="journal article" date="2015" name="Nature">
        <title>Complex archaea that bridge the gap between prokaryotes and eukaryotes.</title>
        <authorList>
            <person name="Spang A."/>
            <person name="Saw J.H."/>
            <person name="Jorgensen S.L."/>
            <person name="Zaremba-Niedzwiedzka K."/>
            <person name="Martijn J."/>
            <person name="Lind A.E."/>
            <person name="van Eijk R."/>
            <person name="Schleper C."/>
            <person name="Guy L."/>
            <person name="Ettema T.J."/>
        </authorList>
    </citation>
    <scope>NUCLEOTIDE SEQUENCE</scope>
</reference>
<sequence>MANKSMVIHRVRSIEWSDDGEGGNDWWLVHQYKVDEPMLVYGKIESFKHEGAHRTTFTLTISH</sequence>
<comment type="caution">
    <text evidence="1">The sequence shown here is derived from an EMBL/GenBank/DDBJ whole genome shotgun (WGS) entry which is preliminary data.</text>
</comment>
<dbReference type="EMBL" id="LAZR01027518">
    <property type="protein sequence ID" value="KKL65472.1"/>
    <property type="molecule type" value="Genomic_DNA"/>
</dbReference>
<evidence type="ECO:0000313" key="1">
    <source>
        <dbReference type="EMBL" id="KKL65472.1"/>
    </source>
</evidence>